<organism evidence="2">
    <name type="scientific">Bosea sp. NBC_00436</name>
    <dbReference type="NCBI Taxonomy" id="2969620"/>
    <lineage>
        <taxon>Bacteria</taxon>
        <taxon>Pseudomonadati</taxon>
        <taxon>Pseudomonadota</taxon>
        <taxon>Alphaproteobacteria</taxon>
        <taxon>Hyphomicrobiales</taxon>
        <taxon>Boseaceae</taxon>
        <taxon>Bosea</taxon>
    </lineage>
</organism>
<accession>A0A9E7ZX46</accession>
<evidence type="ECO:0008006" key="3">
    <source>
        <dbReference type="Google" id="ProtNLM"/>
    </source>
</evidence>
<dbReference type="Gene3D" id="3.30.420.280">
    <property type="match status" value="1"/>
</dbReference>
<dbReference type="Gene3D" id="3.40.50.300">
    <property type="entry name" value="P-loop containing nucleotide triphosphate hydrolases"/>
    <property type="match status" value="1"/>
</dbReference>
<proteinExistence type="predicted"/>
<protein>
    <recommendedName>
        <fullName evidence="3">Terminase</fullName>
    </recommendedName>
</protein>
<evidence type="ECO:0000256" key="1">
    <source>
        <dbReference type="SAM" id="MobiDB-lite"/>
    </source>
</evidence>
<name>A0A9E7ZX46_9HYPH</name>
<gene>
    <name evidence="2" type="ORF">NWE54_04205</name>
</gene>
<feature type="region of interest" description="Disordered" evidence="1">
    <location>
        <begin position="519"/>
        <end position="541"/>
    </location>
</feature>
<sequence length="541" mass="61590">MTTADDELLTLPPKIERDEHGRVIYRPDGAVLRGFMLSNARVRIIRGPIRSGTSSMCCQEIWRRACEQAPGPDGARRTRWAIVRNTYPDLQQSTVKTWLAWFPEKEFGRFIWSKPMVHTMRKGEVYCEVVFLALDKPEDVSKLRSTEWTGIWFNELEYIPKELFDEAESRAGYYPAIKDGGATWSGIFGDMNAPSEDNWVVMMTGEVPLPEDMPDDERQQYDWPEGWDYFVQPTGLIEKFGPDGKTVVDYDLNPEAENLQWIPKINGRALYLETIKGKAKRWIDSRIMNRITAPIDGSPVWPMFVEETHVAKQALRYNPNWPVYVGLDFGRRPAAIIGQLISDRWQIIGELYGTDEGASIFAPRVRRWLFDNCPGLLDSESDRDIEQAVRLSRLRLYGDPKGEDGVQTDDRTAYDIFRDHGLRVTAAPVPSNNVRTRIESVEFVLNGMRDGMPRFLLSPNCRKLKMAMAGGYHFKKGDFQKVEPMKDKQGYSDVSDALQYLTHDAAAEPRDARADLALRRSGRGNAAGGAARGATRRVPVR</sequence>
<dbReference type="EMBL" id="CP102774">
    <property type="protein sequence ID" value="UZF87997.1"/>
    <property type="molecule type" value="Genomic_DNA"/>
</dbReference>
<dbReference type="InterPro" id="IPR027417">
    <property type="entry name" value="P-loop_NTPase"/>
</dbReference>
<dbReference type="AlphaFoldDB" id="A0A9E7ZX46"/>
<reference evidence="2" key="1">
    <citation type="submission" date="2022-08" db="EMBL/GenBank/DDBJ databases">
        <title>Complete Genome Sequences of 2 Bosea sp. soil isolates.</title>
        <authorList>
            <person name="Alvarez Arevalo M."/>
            <person name="Sterndorff E.B."/>
            <person name="Faurdal D."/>
            <person name="Joergensen T.S."/>
            <person name="Weber T."/>
        </authorList>
    </citation>
    <scope>NUCLEOTIDE SEQUENCE</scope>
    <source>
        <strain evidence="2">NBC_00436</strain>
    </source>
</reference>
<evidence type="ECO:0000313" key="2">
    <source>
        <dbReference type="EMBL" id="UZF87997.1"/>
    </source>
</evidence>